<name>A0ABD2Q5T0_9PLAT</name>
<gene>
    <name evidence="2" type="ORF">Ciccas_006866</name>
</gene>
<comment type="caution">
    <text evidence="2">The sequence shown here is derived from an EMBL/GenBank/DDBJ whole genome shotgun (WGS) entry which is preliminary data.</text>
</comment>
<feature type="domain" description="Immunoglobulin-like beta-sandwich" evidence="1">
    <location>
        <begin position="15"/>
        <end position="72"/>
    </location>
</feature>
<dbReference type="InterPro" id="IPR036179">
    <property type="entry name" value="Ig-like_dom_sf"/>
</dbReference>
<proteinExistence type="predicted"/>
<evidence type="ECO:0000313" key="2">
    <source>
        <dbReference type="EMBL" id="KAL3314517.1"/>
    </source>
</evidence>
<organism evidence="2 3">
    <name type="scientific">Cichlidogyrus casuarinus</name>
    <dbReference type="NCBI Taxonomy" id="1844966"/>
    <lineage>
        <taxon>Eukaryota</taxon>
        <taxon>Metazoa</taxon>
        <taxon>Spiralia</taxon>
        <taxon>Lophotrochozoa</taxon>
        <taxon>Platyhelminthes</taxon>
        <taxon>Monogenea</taxon>
        <taxon>Monopisthocotylea</taxon>
        <taxon>Dactylogyridea</taxon>
        <taxon>Ancyrocephalidae</taxon>
        <taxon>Cichlidogyrus</taxon>
    </lineage>
</organism>
<dbReference type="Gene3D" id="2.60.40.10">
    <property type="entry name" value="Immunoglobulins"/>
    <property type="match status" value="1"/>
</dbReference>
<dbReference type="Pfam" id="PF00047">
    <property type="entry name" value="ig"/>
    <property type="match status" value="1"/>
</dbReference>
<dbReference type="EMBL" id="JBJKFK010000975">
    <property type="protein sequence ID" value="KAL3314517.1"/>
    <property type="molecule type" value="Genomic_DNA"/>
</dbReference>
<dbReference type="AlphaFoldDB" id="A0ABD2Q5T0"/>
<accession>A0ABD2Q5T0</accession>
<reference evidence="2 3" key="1">
    <citation type="submission" date="2024-11" db="EMBL/GenBank/DDBJ databases">
        <title>Adaptive evolution of stress response genes in parasites aligns with host niche diversity.</title>
        <authorList>
            <person name="Hahn C."/>
            <person name="Resl P."/>
        </authorList>
    </citation>
    <scope>NUCLEOTIDE SEQUENCE [LARGE SCALE GENOMIC DNA]</scope>
    <source>
        <strain evidence="2">EGGRZ-B1_66</strain>
        <tissue evidence="2">Body</tissue>
    </source>
</reference>
<sequence length="96" mass="11466">MREEEETLADLFLVSTYVQMSWWKENADREISFGQQVFDQRFKLDIRGSTHWSLHLTNAQLSDSGRYICQINSVQLKEKFIELRVKPCQYLEIVIH</sequence>
<dbReference type="InterPro" id="IPR013151">
    <property type="entry name" value="Immunoglobulin_dom"/>
</dbReference>
<dbReference type="Proteomes" id="UP001626550">
    <property type="component" value="Unassembled WGS sequence"/>
</dbReference>
<evidence type="ECO:0000313" key="3">
    <source>
        <dbReference type="Proteomes" id="UP001626550"/>
    </source>
</evidence>
<dbReference type="InterPro" id="IPR013783">
    <property type="entry name" value="Ig-like_fold"/>
</dbReference>
<protein>
    <recommendedName>
        <fullName evidence="1">Immunoglobulin-like beta-sandwich domain-containing protein</fullName>
    </recommendedName>
</protein>
<evidence type="ECO:0000259" key="1">
    <source>
        <dbReference type="Pfam" id="PF00047"/>
    </source>
</evidence>
<keyword evidence="3" id="KW-1185">Reference proteome</keyword>
<dbReference type="SUPFAM" id="SSF48726">
    <property type="entry name" value="Immunoglobulin"/>
    <property type="match status" value="1"/>
</dbReference>